<name>A0ABS4TUH3_9PSEU</name>
<comment type="caution">
    <text evidence="6">The sequence shown here is derived from an EMBL/GenBank/DDBJ whole genome shotgun (WGS) entry which is preliminary data.</text>
</comment>
<evidence type="ECO:0000256" key="5">
    <source>
        <dbReference type="SAM" id="MobiDB-lite"/>
    </source>
</evidence>
<protein>
    <submittedName>
        <fullName evidence="6">Cation diffusion facilitator CzcD-associated flavoprotein CzcO</fullName>
    </submittedName>
</protein>
<gene>
    <name evidence="6" type="ORF">JOF56_008454</name>
</gene>
<evidence type="ECO:0000256" key="3">
    <source>
        <dbReference type="ARBA" id="ARBA00022827"/>
    </source>
</evidence>
<proteinExistence type="inferred from homology"/>
<evidence type="ECO:0000256" key="4">
    <source>
        <dbReference type="ARBA" id="ARBA00023002"/>
    </source>
</evidence>
<dbReference type="EMBL" id="JAGINW010000001">
    <property type="protein sequence ID" value="MBP2328069.1"/>
    <property type="molecule type" value="Genomic_DNA"/>
</dbReference>
<sequence>MSKINSGVSVAIIGAGFGGLCMAAELKRMGIESFVIFEKADEVGGIWRDNTYPGCGCDVPSHLYSYSFERYRSATVRYPGQQDILDYLRRVTEKYDLRRHLKTGAEVVSADYDEMSAHWTIVTGDGLEHVFDVVVSAVGQLHRPKFPKFAGWENFHGEVFHTAEWDHGVDLTGRDVAVVGTGSSAAQLLPHVAERARRVSVFQRTPSWVIPKPKAEFGRVTRWAFDRFPALQPAYRAATYLAADTLLTPVIRRGWTFQPTAWAARRHLRRQVPDRVVRANLTPDYPIGCKRIVIDNSYYPAFNRENVHLVTEGIARLTPSGIKTEDGTHHPADVIVYATGFRTTEFLVPMTVRGRGGKNLHEQWATAAEAYLGIAVPGFPNFFMVHGPNTILGHNSNIFMIECQVHYILNCLRMLPGEVEVRTEAMDSYRSWLNTAISRTVWQAGCDSWYKTESGHVTNPWPASTRKYRKMTRRDPSSAFSATRRQPVAT</sequence>
<dbReference type="InterPro" id="IPR036188">
    <property type="entry name" value="FAD/NAD-bd_sf"/>
</dbReference>
<evidence type="ECO:0000313" key="7">
    <source>
        <dbReference type="Proteomes" id="UP001519332"/>
    </source>
</evidence>
<keyword evidence="3" id="KW-0274">FAD</keyword>
<dbReference type="SUPFAM" id="SSF51905">
    <property type="entry name" value="FAD/NAD(P)-binding domain"/>
    <property type="match status" value="1"/>
</dbReference>
<keyword evidence="7" id="KW-1185">Reference proteome</keyword>
<dbReference type="Gene3D" id="3.50.50.60">
    <property type="entry name" value="FAD/NAD(P)-binding domain"/>
    <property type="match status" value="2"/>
</dbReference>
<dbReference type="RefSeq" id="WP_209645137.1">
    <property type="nucleotide sequence ID" value="NZ_JAGINW010000001.1"/>
</dbReference>
<dbReference type="PRINTS" id="PR00419">
    <property type="entry name" value="ADXRDTASE"/>
</dbReference>
<feature type="region of interest" description="Disordered" evidence="5">
    <location>
        <begin position="461"/>
        <end position="490"/>
    </location>
</feature>
<evidence type="ECO:0000256" key="1">
    <source>
        <dbReference type="ARBA" id="ARBA00010139"/>
    </source>
</evidence>
<reference evidence="6 7" key="1">
    <citation type="submission" date="2021-03" db="EMBL/GenBank/DDBJ databases">
        <title>Sequencing the genomes of 1000 actinobacteria strains.</title>
        <authorList>
            <person name="Klenk H.-P."/>
        </authorList>
    </citation>
    <scope>NUCLEOTIDE SEQUENCE [LARGE SCALE GENOMIC DNA]</scope>
    <source>
        <strain evidence="6 7">DSM 46670</strain>
    </source>
</reference>
<keyword evidence="4" id="KW-0560">Oxidoreductase</keyword>
<accession>A0ABS4TUH3</accession>
<organism evidence="6 7">
    <name type="scientific">Kibdelosporangium banguiense</name>
    <dbReference type="NCBI Taxonomy" id="1365924"/>
    <lineage>
        <taxon>Bacteria</taxon>
        <taxon>Bacillati</taxon>
        <taxon>Actinomycetota</taxon>
        <taxon>Actinomycetes</taxon>
        <taxon>Pseudonocardiales</taxon>
        <taxon>Pseudonocardiaceae</taxon>
        <taxon>Kibdelosporangium</taxon>
    </lineage>
</organism>
<dbReference type="InterPro" id="IPR051209">
    <property type="entry name" value="FAD-bind_Monooxygenase_sf"/>
</dbReference>
<dbReference type="Pfam" id="PF00743">
    <property type="entry name" value="FMO-like"/>
    <property type="match status" value="1"/>
</dbReference>
<feature type="compositionally biased region" description="Polar residues" evidence="5">
    <location>
        <begin position="478"/>
        <end position="490"/>
    </location>
</feature>
<dbReference type="Proteomes" id="UP001519332">
    <property type="component" value="Unassembled WGS sequence"/>
</dbReference>
<dbReference type="PANTHER" id="PTHR42877">
    <property type="entry name" value="L-ORNITHINE N(5)-MONOOXYGENASE-RELATED"/>
    <property type="match status" value="1"/>
</dbReference>
<keyword evidence="2" id="KW-0285">Flavoprotein</keyword>
<evidence type="ECO:0000313" key="6">
    <source>
        <dbReference type="EMBL" id="MBP2328069.1"/>
    </source>
</evidence>
<comment type="similarity">
    <text evidence="1">Belongs to the FAD-binding monooxygenase family.</text>
</comment>
<dbReference type="InterPro" id="IPR020946">
    <property type="entry name" value="Flavin_mOase-like"/>
</dbReference>
<dbReference type="PANTHER" id="PTHR42877:SF4">
    <property type="entry name" value="FAD_NAD(P)-BINDING DOMAIN-CONTAINING PROTEIN-RELATED"/>
    <property type="match status" value="1"/>
</dbReference>
<evidence type="ECO:0000256" key="2">
    <source>
        <dbReference type="ARBA" id="ARBA00022630"/>
    </source>
</evidence>